<dbReference type="GO" id="GO:0018104">
    <property type="term" value="P:peptidoglycan-protein cross-linking"/>
    <property type="evidence" value="ECO:0007669"/>
    <property type="project" value="TreeGrafter"/>
</dbReference>
<dbReference type="Gene3D" id="2.60.40.3710">
    <property type="match status" value="1"/>
</dbReference>
<evidence type="ECO:0000259" key="9">
    <source>
        <dbReference type="PROSITE" id="PS52029"/>
    </source>
</evidence>
<dbReference type="InterPro" id="IPR038063">
    <property type="entry name" value="Transpep_catalytic_dom"/>
</dbReference>
<dbReference type="PANTHER" id="PTHR30582">
    <property type="entry name" value="L,D-TRANSPEPTIDASE"/>
    <property type="match status" value="1"/>
</dbReference>
<gene>
    <name evidence="10" type="primary">lppS</name>
    <name evidence="10" type="ORF">BN1051_00486</name>
</gene>
<feature type="region of interest" description="Disordered" evidence="8">
    <location>
        <begin position="24"/>
        <end position="45"/>
    </location>
</feature>
<dbReference type="Gene3D" id="2.60.40.3780">
    <property type="match status" value="1"/>
</dbReference>
<protein>
    <submittedName>
        <fullName evidence="10">Putative L,D-transpeptidase LppS</fullName>
    </submittedName>
</protein>
<dbReference type="PATRIC" id="fig|1461584.3.peg.478"/>
<evidence type="ECO:0000256" key="3">
    <source>
        <dbReference type="ARBA" id="ARBA00022960"/>
    </source>
</evidence>
<dbReference type="EMBL" id="LN483070">
    <property type="protein sequence ID" value="CEA07173.1"/>
    <property type="molecule type" value="Genomic_DNA"/>
</dbReference>
<reference evidence="10" key="1">
    <citation type="submission" date="2014-07" db="EMBL/GenBank/DDBJ databases">
        <authorList>
            <person name="Urmite Genomes Urmite Genomes"/>
        </authorList>
    </citation>
    <scope>NUCLEOTIDE SEQUENCE</scope>
    <source>
        <strain evidence="10">11W110_air</strain>
    </source>
</reference>
<keyword evidence="5" id="KW-0012">Acyltransferase</keyword>
<dbReference type="InterPro" id="IPR050979">
    <property type="entry name" value="LD-transpeptidase"/>
</dbReference>
<sequence>MIVVVVAVALGAAWALGAFDRSSRPAAGQQPSASPSAAPTAAGPVSFTTVPADGALEVNPITVAEVAAVNAEIDSVTLRPAGGGEAVQGTLGEDGALWRADGPLAFNTQYEMKVVLAGDDGSRVTETSSFATVTPPNEANAFMYPLDGAVVGVGQPIEINFSEPVLNKDAVEAAISVDVSSGQEGAWHWVTDTKVRYRAAEFWAPYTTVKVDMQLFGVDFGNGMIGNFNEERTFSTHNTRLAVVDNNTKTMQVFVDGQLTRTFPVTLGDAEWPSPEGYLVVMEQHRSVPFRAESIGLKPGDPAYYEPFDATNASRLTHGGVFVHQALPGAMGALGVINVSHGCVGMSPEGAQYFMDTFDPGDVVQVLNTGFPPVPIGDGYGDWNTPWEQYAAG</sequence>
<feature type="active site" description="Proton donor/acceptor" evidence="7">
    <location>
        <position position="324"/>
    </location>
</feature>
<dbReference type="CDD" id="cd13432">
    <property type="entry name" value="LDT_IgD_like_2"/>
    <property type="match status" value="1"/>
</dbReference>
<dbReference type="Pfam" id="PF03734">
    <property type="entry name" value="YkuD"/>
    <property type="match status" value="1"/>
</dbReference>
<evidence type="ECO:0000256" key="5">
    <source>
        <dbReference type="ARBA" id="ARBA00023315"/>
    </source>
</evidence>
<dbReference type="UniPathway" id="UPA00219"/>
<dbReference type="GO" id="GO:0071555">
    <property type="term" value="P:cell wall organization"/>
    <property type="evidence" value="ECO:0007669"/>
    <property type="project" value="UniProtKB-UniRule"/>
</dbReference>
<keyword evidence="4 7" id="KW-0573">Peptidoglycan synthesis</keyword>
<evidence type="ECO:0000313" key="10">
    <source>
        <dbReference type="EMBL" id="CEA07173.1"/>
    </source>
</evidence>
<comment type="pathway">
    <text evidence="1 7">Cell wall biogenesis; peptidoglycan biosynthesis.</text>
</comment>
<evidence type="ECO:0000256" key="4">
    <source>
        <dbReference type="ARBA" id="ARBA00022984"/>
    </source>
</evidence>
<dbReference type="InterPro" id="IPR041280">
    <property type="entry name" value="Big_10"/>
</dbReference>
<feature type="active site" description="Nucleophile" evidence="7">
    <location>
        <position position="343"/>
    </location>
</feature>
<organism evidence="10">
    <name type="scientific">Arthrobacter saudimassiliensis</name>
    <dbReference type="NCBI Taxonomy" id="1461584"/>
    <lineage>
        <taxon>Bacteria</taxon>
        <taxon>Bacillati</taxon>
        <taxon>Actinomycetota</taxon>
        <taxon>Actinomycetes</taxon>
        <taxon>Micrococcales</taxon>
        <taxon>Micrococcaceae</taxon>
        <taxon>Arthrobacter</taxon>
    </lineage>
</organism>
<dbReference type="PROSITE" id="PS52029">
    <property type="entry name" value="LD_TPASE"/>
    <property type="match status" value="1"/>
</dbReference>
<evidence type="ECO:0000256" key="8">
    <source>
        <dbReference type="SAM" id="MobiDB-lite"/>
    </source>
</evidence>
<accession>A0A078MIK6</accession>
<dbReference type="CDD" id="cd16913">
    <property type="entry name" value="YkuD_like"/>
    <property type="match status" value="1"/>
</dbReference>
<proteinExistence type="predicted"/>
<evidence type="ECO:0000256" key="1">
    <source>
        <dbReference type="ARBA" id="ARBA00004752"/>
    </source>
</evidence>
<dbReference type="InterPro" id="IPR005490">
    <property type="entry name" value="LD_TPept_cat_dom"/>
</dbReference>
<keyword evidence="2" id="KW-0808">Transferase</keyword>
<dbReference type="GO" id="GO:0005576">
    <property type="term" value="C:extracellular region"/>
    <property type="evidence" value="ECO:0007669"/>
    <property type="project" value="TreeGrafter"/>
</dbReference>
<name>A0A078MIK6_9MICC</name>
<dbReference type="AlphaFoldDB" id="A0A078MIK6"/>
<dbReference type="Pfam" id="PF17964">
    <property type="entry name" value="Big_10"/>
    <property type="match status" value="1"/>
</dbReference>
<dbReference type="GO" id="GO:0008360">
    <property type="term" value="P:regulation of cell shape"/>
    <property type="evidence" value="ECO:0007669"/>
    <property type="project" value="UniProtKB-UniRule"/>
</dbReference>
<dbReference type="PANTHER" id="PTHR30582:SF2">
    <property type="entry name" value="L,D-TRANSPEPTIDASE YCIB-RELATED"/>
    <property type="match status" value="1"/>
</dbReference>
<dbReference type="GO" id="GO:0071972">
    <property type="term" value="F:peptidoglycan L,D-transpeptidase activity"/>
    <property type="evidence" value="ECO:0007669"/>
    <property type="project" value="TreeGrafter"/>
</dbReference>
<feature type="compositionally biased region" description="Low complexity" evidence="8">
    <location>
        <begin position="24"/>
        <end position="44"/>
    </location>
</feature>
<dbReference type="SUPFAM" id="SSF141523">
    <property type="entry name" value="L,D-transpeptidase catalytic domain-like"/>
    <property type="match status" value="1"/>
</dbReference>
<keyword evidence="6 7" id="KW-0961">Cell wall biogenesis/degradation</keyword>
<evidence type="ECO:0000256" key="6">
    <source>
        <dbReference type="ARBA" id="ARBA00023316"/>
    </source>
</evidence>
<evidence type="ECO:0000256" key="7">
    <source>
        <dbReference type="PROSITE-ProRule" id="PRU01373"/>
    </source>
</evidence>
<dbReference type="Gene3D" id="2.40.440.10">
    <property type="entry name" value="L,D-transpeptidase catalytic domain-like"/>
    <property type="match status" value="1"/>
</dbReference>
<feature type="domain" description="L,D-TPase catalytic" evidence="9">
    <location>
        <begin position="240"/>
        <end position="367"/>
    </location>
</feature>
<keyword evidence="3 7" id="KW-0133">Cell shape</keyword>
<dbReference type="GO" id="GO:0016746">
    <property type="term" value="F:acyltransferase activity"/>
    <property type="evidence" value="ECO:0007669"/>
    <property type="project" value="UniProtKB-KW"/>
</dbReference>
<evidence type="ECO:0000256" key="2">
    <source>
        <dbReference type="ARBA" id="ARBA00022679"/>
    </source>
</evidence>